<evidence type="ECO:0000313" key="2">
    <source>
        <dbReference type="Proteomes" id="UP000019270"/>
    </source>
</evidence>
<dbReference type="eggNOG" id="ENOG5030ER9">
    <property type="taxonomic scope" value="Bacteria"/>
</dbReference>
<reference evidence="2" key="1">
    <citation type="submission" date="2013-03" db="EMBL/GenBank/DDBJ databases">
        <title>Draft genome sequence of Bacillus firmus DS1.</title>
        <authorList>
            <person name="Peng D."/>
            <person name="Zhu L."/>
            <person name="Sun M."/>
        </authorList>
    </citation>
    <scope>NUCLEOTIDE SEQUENCE [LARGE SCALE GENOMIC DNA]</scope>
    <source>
        <strain evidence="2">DS1</strain>
    </source>
</reference>
<evidence type="ECO:0000313" key="1">
    <source>
        <dbReference type="EMBL" id="EWG08399.1"/>
    </source>
</evidence>
<proteinExistence type="predicted"/>
<dbReference type="PATRIC" id="fig|1307436.3.peg.5193"/>
<dbReference type="OrthoDB" id="2972137at2"/>
<name>W7L9B5_CYTFI</name>
<organism evidence="1 2">
    <name type="scientific">Cytobacillus firmus DS1</name>
    <dbReference type="NCBI Taxonomy" id="1307436"/>
    <lineage>
        <taxon>Bacteria</taxon>
        <taxon>Bacillati</taxon>
        <taxon>Bacillota</taxon>
        <taxon>Bacilli</taxon>
        <taxon>Bacillales</taxon>
        <taxon>Bacillaceae</taxon>
        <taxon>Cytobacillus</taxon>
    </lineage>
</organism>
<evidence type="ECO:0008006" key="3">
    <source>
        <dbReference type="Google" id="ProtNLM"/>
    </source>
</evidence>
<reference evidence="1 2" key="2">
    <citation type="journal article" date="2016" name="Sci. Rep.">
        <title>A novel serine protease, Sep1, from Bacillus firmus DS-1 has nematicidal activity and degrades multiple intestinal-associated nematode proteins.</title>
        <authorList>
            <person name="Geng C."/>
            <person name="Nie X."/>
            <person name="Tang Z."/>
            <person name="Zhang Y."/>
            <person name="Lin J."/>
            <person name="Sun M."/>
            <person name="Peng D."/>
        </authorList>
    </citation>
    <scope>NUCLEOTIDE SEQUENCE [LARGE SCALE GENOMIC DNA]</scope>
    <source>
        <strain evidence="1 2">DS1</strain>
    </source>
</reference>
<dbReference type="InterPro" id="IPR033788">
    <property type="entry name" value="VbhA-like"/>
</dbReference>
<dbReference type="Proteomes" id="UP000019270">
    <property type="component" value="Unassembled WGS sequence"/>
</dbReference>
<protein>
    <recommendedName>
        <fullName evidence="3">Antitoxin VbhA domain-containing protein</fullName>
    </recommendedName>
</protein>
<dbReference type="CDD" id="cd11586">
    <property type="entry name" value="VbhA_like"/>
    <property type="match status" value="1"/>
</dbReference>
<accession>W7L9B5</accession>
<gene>
    <name evidence="1" type="ORF">PBF_24393</name>
</gene>
<sequence length="57" mass="6549">MDQWDKAIRSAKASLAVEGLHLTPEEESLIKERLQGKISEEEFHKRALNLIHSHKLS</sequence>
<dbReference type="EMBL" id="APVL01000045">
    <property type="protein sequence ID" value="EWG08399.1"/>
    <property type="molecule type" value="Genomic_DNA"/>
</dbReference>
<dbReference type="AlphaFoldDB" id="W7L9B5"/>
<comment type="caution">
    <text evidence="1">The sequence shown here is derived from an EMBL/GenBank/DDBJ whole genome shotgun (WGS) entry which is preliminary data.</text>
</comment>